<evidence type="ECO:0000313" key="2">
    <source>
        <dbReference type="EMBL" id="TGM16375.1"/>
    </source>
</evidence>
<dbReference type="Pfam" id="PF05787">
    <property type="entry name" value="PhoX"/>
    <property type="match status" value="1"/>
</dbReference>
<dbReference type="EMBL" id="RQGU01000113">
    <property type="protein sequence ID" value="TGM17674.1"/>
    <property type="molecule type" value="Genomic_DNA"/>
</dbReference>
<dbReference type="RefSeq" id="WP_135627543.1">
    <property type="nucleotide sequence ID" value="NZ_RQGU01000113.1"/>
</dbReference>
<name>A0A5F2BXY9_9LEPT</name>
<protein>
    <submittedName>
        <fullName evidence="2">DUF839 domain-containing protein</fullName>
    </submittedName>
</protein>
<dbReference type="Proteomes" id="UP000298057">
    <property type="component" value="Unassembled WGS sequence"/>
</dbReference>
<feature type="region of interest" description="Disordered" evidence="1">
    <location>
        <begin position="608"/>
        <end position="628"/>
    </location>
</feature>
<proteinExistence type="predicted"/>
<dbReference type="EMBL" id="RQGV01000005">
    <property type="protein sequence ID" value="TGM16375.1"/>
    <property type="molecule type" value="Genomic_DNA"/>
</dbReference>
<accession>A0A5F2BXY9</accession>
<keyword evidence="5" id="KW-1185">Reference proteome</keyword>
<feature type="compositionally biased region" description="Polar residues" evidence="1">
    <location>
        <begin position="608"/>
        <end position="627"/>
    </location>
</feature>
<gene>
    <name evidence="2" type="ORF">EHQ81_08345</name>
    <name evidence="3" type="ORF">EHQ82_11360</name>
</gene>
<dbReference type="Proteomes" id="UP000297832">
    <property type="component" value="Unassembled WGS sequence"/>
</dbReference>
<evidence type="ECO:0000313" key="3">
    <source>
        <dbReference type="EMBL" id="TGM17674.1"/>
    </source>
</evidence>
<dbReference type="PANTHER" id="PTHR35399:SF2">
    <property type="entry name" value="DUF839 DOMAIN-CONTAINING PROTEIN"/>
    <property type="match status" value="1"/>
</dbReference>
<dbReference type="AlphaFoldDB" id="A0A5F2BXY9"/>
<evidence type="ECO:0000313" key="5">
    <source>
        <dbReference type="Proteomes" id="UP000298057"/>
    </source>
</evidence>
<evidence type="ECO:0000256" key="1">
    <source>
        <dbReference type="SAM" id="MobiDB-lite"/>
    </source>
</evidence>
<reference evidence="3" key="1">
    <citation type="submission" date="2018-10" db="EMBL/GenBank/DDBJ databases">
        <authorList>
            <person name="Vincent A.T."/>
            <person name="Schiettekatte O."/>
            <person name="Bourhy P."/>
            <person name="Veyrier F.J."/>
            <person name="Picardeau M."/>
        </authorList>
    </citation>
    <scope>NUCLEOTIDE SEQUENCE</scope>
    <source>
        <strain evidence="3">201702406</strain>
    </source>
</reference>
<sequence>MKDLIRKKKRSSKINNSILLICFTLPILFMANCAVERGEDSAALALLGAGTNSFRDVSFEEADFPSTAAQKATHQVSATITVNGIDQSISYVNLLRSGDVLGTGTFGLPVDKTGTAIPNGTAIGYTFRNGGTGQNGPSMSSDFSSLIEVAGSIFMITHFEDVVGSMYITKLNQDSGTGALTATSTRYVDMSGVKGIYIPCAGSVSPWNTHLGSEEYEPNAAKANTATNMNYYPAYLGAEAANPYRYGWIPEIKILNSNGDTSVTKHFAMGRFAHELAKVLPDERSVYLADDGANVGLFFFVADQKKDLSAGTLYAAKWTQKSATNGGSADITWINLGHSTTTEISAAINAGITFTDMFEADSAFDGSTPGSCTVASGYKYIEVEGSGKECLKLKTGNYSTGASIEILASRLETRRYAALKGASIEFNKEEGITYNTDASKLYVAMSSLKAGMIDVAGDIQLPSNPCGGVYSLDLGGGKKDTLGNNINSSYVAFTMAGEVMGELASVSDFGYLAYGSDLSNTCKAGSIANPDNVAFMENSNILIIGEDTNTGEHQNDATFAYNVRTKTLTRIWTTPYGSETTSPYFYKNINGWSYLTVVTQHPYGENDMTNSKKSWSTHNSDEGSPTIPTYGDSLYPSYVGYIGPFRY</sequence>
<comment type="caution">
    <text evidence="2">The sequence shown here is derived from an EMBL/GenBank/DDBJ whole genome shotgun (WGS) entry which is preliminary data.</text>
</comment>
<organism evidence="2 4">
    <name type="scientific">Leptospira selangorensis</name>
    <dbReference type="NCBI Taxonomy" id="2484982"/>
    <lineage>
        <taxon>Bacteria</taxon>
        <taxon>Pseudomonadati</taxon>
        <taxon>Spirochaetota</taxon>
        <taxon>Spirochaetia</taxon>
        <taxon>Leptospirales</taxon>
        <taxon>Leptospiraceae</taxon>
        <taxon>Leptospira</taxon>
    </lineage>
</organism>
<dbReference type="PANTHER" id="PTHR35399">
    <property type="entry name" value="SLR8030 PROTEIN"/>
    <property type="match status" value="1"/>
</dbReference>
<reference evidence="2 4" key="2">
    <citation type="journal article" date="2019" name="PLoS Negl. Trop. Dis.">
        <title>Revisiting the worldwide diversity of Leptospira species in the environment.</title>
        <authorList>
            <person name="Vincent A.T."/>
            <person name="Schiettekatte O."/>
            <person name="Bourhy P."/>
            <person name="Veyrier F.J."/>
            <person name="Picardeau M."/>
        </authorList>
    </citation>
    <scope>NUCLEOTIDE SEQUENCE [LARGE SCALE GENOMIC DNA]</scope>
    <source>
        <strain evidence="2 4">201702405</strain>
        <strain evidence="3">201702406</strain>
    </source>
</reference>
<dbReference type="InterPro" id="IPR008557">
    <property type="entry name" value="PhoX"/>
</dbReference>
<evidence type="ECO:0000313" key="4">
    <source>
        <dbReference type="Proteomes" id="UP000297832"/>
    </source>
</evidence>